<dbReference type="Proteomes" id="UP000286715">
    <property type="component" value="Unassembled WGS sequence"/>
</dbReference>
<protein>
    <submittedName>
        <fullName evidence="12">Protein TonB</fullName>
    </submittedName>
</protein>
<evidence type="ECO:0000256" key="1">
    <source>
        <dbReference type="ARBA" id="ARBA00004383"/>
    </source>
</evidence>
<keyword evidence="5" id="KW-0997">Cell inner membrane</keyword>
<evidence type="ECO:0000256" key="3">
    <source>
        <dbReference type="ARBA" id="ARBA00022448"/>
    </source>
</evidence>
<dbReference type="InterPro" id="IPR006260">
    <property type="entry name" value="TonB/TolA_C"/>
</dbReference>
<dbReference type="GO" id="GO:0015031">
    <property type="term" value="P:protein transport"/>
    <property type="evidence" value="ECO:0007669"/>
    <property type="project" value="UniProtKB-KW"/>
</dbReference>
<sequence>MSLGGLSEALIFNPSKPYYKKFFILAAINDPTMELKKSPDADLENKKSTFFLAGLFIALIVVYIAIEWKTYDRVIADLGELETVLDEEEVIVTQREQKPPPPPPPQDIINVVEDKVELKEELVMESTETSQKEEVKPIEVVEEEVEEVFSFAIVENKPVFPGCEKEKDEEARSQCFQLKIQQHIARNFKYPEIARQLGIQGKVYISFIIDKDGSVSNVTVARGVDPNLDQAALEAVKSLNNLNPKIQPAKQRGKPVRMSFTIPVNARLQ</sequence>
<dbReference type="PROSITE" id="PS52015">
    <property type="entry name" value="TONB_CTD"/>
    <property type="match status" value="1"/>
</dbReference>
<evidence type="ECO:0000256" key="6">
    <source>
        <dbReference type="ARBA" id="ARBA00022692"/>
    </source>
</evidence>
<dbReference type="GO" id="GO:0030288">
    <property type="term" value="C:outer membrane-bounded periplasmic space"/>
    <property type="evidence" value="ECO:0007669"/>
    <property type="project" value="InterPro"/>
</dbReference>
<organism evidence="12 13">
    <name type="scientific">Thermaurantimonas aggregans</name>
    <dbReference type="NCBI Taxonomy" id="2173829"/>
    <lineage>
        <taxon>Bacteria</taxon>
        <taxon>Pseudomonadati</taxon>
        <taxon>Bacteroidota</taxon>
        <taxon>Flavobacteriia</taxon>
        <taxon>Flavobacteriales</taxon>
        <taxon>Schleiferiaceae</taxon>
        <taxon>Thermaurantimonas</taxon>
    </lineage>
</organism>
<dbReference type="GO" id="GO:0055085">
    <property type="term" value="P:transmembrane transport"/>
    <property type="evidence" value="ECO:0007669"/>
    <property type="project" value="InterPro"/>
</dbReference>
<dbReference type="SUPFAM" id="SSF74653">
    <property type="entry name" value="TolA/TonB C-terminal domain"/>
    <property type="match status" value="1"/>
</dbReference>
<accession>A0A401XLF5</accession>
<dbReference type="PANTHER" id="PTHR33446">
    <property type="entry name" value="PROTEIN TONB-RELATED"/>
    <property type="match status" value="1"/>
</dbReference>
<evidence type="ECO:0000256" key="9">
    <source>
        <dbReference type="ARBA" id="ARBA00023136"/>
    </source>
</evidence>
<evidence type="ECO:0000256" key="4">
    <source>
        <dbReference type="ARBA" id="ARBA00022475"/>
    </source>
</evidence>
<dbReference type="GO" id="GO:0031992">
    <property type="term" value="F:energy transducer activity"/>
    <property type="evidence" value="ECO:0007669"/>
    <property type="project" value="InterPro"/>
</dbReference>
<keyword evidence="4" id="KW-1003">Cell membrane</keyword>
<comment type="caution">
    <text evidence="12">The sequence shown here is derived from an EMBL/GenBank/DDBJ whole genome shotgun (WGS) entry which is preliminary data.</text>
</comment>
<keyword evidence="8 10" id="KW-1133">Transmembrane helix</keyword>
<evidence type="ECO:0000256" key="5">
    <source>
        <dbReference type="ARBA" id="ARBA00022519"/>
    </source>
</evidence>
<comment type="subcellular location">
    <subcellularLocation>
        <location evidence="1">Cell inner membrane</location>
        <topology evidence="1">Single-pass membrane protein</topology>
        <orientation evidence="1">Periplasmic side</orientation>
    </subcellularLocation>
</comment>
<dbReference type="Pfam" id="PF03544">
    <property type="entry name" value="TonB_C"/>
    <property type="match status" value="1"/>
</dbReference>
<dbReference type="AlphaFoldDB" id="A0A401XLF5"/>
<evidence type="ECO:0000256" key="10">
    <source>
        <dbReference type="SAM" id="Phobius"/>
    </source>
</evidence>
<keyword evidence="13" id="KW-1185">Reference proteome</keyword>
<gene>
    <name evidence="12" type="ORF">JCM31826_13150</name>
</gene>
<keyword evidence="6 10" id="KW-0812">Transmembrane</keyword>
<dbReference type="EMBL" id="BHZE01000011">
    <property type="protein sequence ID" value="GCD77833.1"/>
    <property type="molecule type" value="Genomic_DNA"/>
</dbReference>
<name>A0A401XLF5_9FLAO</name>
<dbReference type="GO" id="GO:0098797">
    <property type="term" value="C:plasma membrane protein complex"/>
    <property type="evidence" value="ECO:0007669"/>
    <property type="project" value="TreeGrafter"/>
</dbReference>
<dbReference type="InterPro" id="IPR037682">
    <property type="entry name" value="TonB_C"/>
</dbReference>
<evidence type="ECO:0000259" key="11">
    <source>
        <dbReference type="PROSITE" id="PS52015"/>
    </source>
</evidence>
<evidence type="ECO:0000256" key="8">
    <source>
        <dbReference type="ARBA" id="ARBA00022989"/>
    </source>
</evidence>
<dbReference type="InterPro" id="IPR051045">
    <property type="entry name" value="TonB-dependent_transducer"/>
</dbReference>
<dbReference type="PRINTS" id="PR01374">
    <property type="entry name" value="TONBPROTEIN"/>
</dbReference>
<dbReference type="Gene3D" id="3.30.1150.10">
    <property type="match status" value="1"/>
</dbReference>
<proteinExistence type="inferred from homology"/>
<dbReference type="PANTHER" id="PTHR33446:SF2">
    <property type="entry name" value="PROTEIN TONB"/>
    <property type="match status" value="1"/>
</dbReference>
<keyword evidence="9 10" id="KW-0472">Membrane</keyword>
<dbReference type="NCBIfam" id="TIGR01352">
    <property type="entry name" value="tonB_Cterm"/>
    <property type="match status" value="1"/>
</dbReference>
<keyword evidence="3" id="KW-0813">Transport</keyword>
<evidence type="ECO:0000313" key="13">
    <source>
        <dbReference type="Proteomes" id="UP000286715"/>
    </source>
</evidence>
<dbReference type="GO" id="GO:0015891">
    <property type="term" value="P:siderophore transport"/>
    <property type="evidence" value="ECO:0007669"/>
    <property type="project" value="InterPro"/>
</dbReference>
<feature type="domain" description="TonB C-terminal" evidence="11">
    <location>
        <begin position="175"/>
        <end position="269"/>
    </location>
</feature>
<dbReference type="InterPro" id="IPR003538">
    <property type="entry name" value="TonB"/>
</dbReference>
<reference evidence="12 13" key="1">
    <citation type="submission" date="2018-11" db="EMBL/GenBank/DDBJ databases">
        <title>Schleiferia aggregans sp. nov., a moderately thermophilic heterotrophic bacterium isolated from microbial mats at a terrestrial hot spring.</title>
        <authorList>
            <person name="Iino T."/>
            <person name="Ohkuma M."/>
            <person name="Haruta S."/>
        </authorList>
    </citation>
    <scope>NUCLEOTIDE SEQUENCE [LARGE SCALE GENOMIC DNA]</scope>
    <source>
        <strain evidence="12 13">LA</strain>
    </source>
</reference>
<evidence type="ECO:0000313" key="12">
    <source>
        <dbReference type="EMBL" id="GCD77833.1"/>
    </source>
</evidence>
<keyword evidence="7" id="KW-0653">Protein transport</keyword>
<feature type="transmembrane region" description="Helical" evidence="10">
    <location>
        <begin position="48"/>
        <end position="66"/>
    </location>
</feature>
<evidence type="ECO:0000256" key="7">
    <source>
        <dbReference type="ARBA" id="ARBA00022927"/>
    </source>
</evidence>
<evidence type="ECO:0000256" key="2">
    <source>
        <dbReference type="ARBA" id="ARBA00006555"/>
    </source>
</evidence>
<comment type="similarity">
    <text evidence="2">Belongs to the TonB family.</text>
</comment>